<evidence type="ECO:0000313" key="1">
    <source>
        <dbReference type="EMBL" id="KJX92877.1"/>
    </source>
</evidence>
<dbReference type="EMBL" id="LAFY01005772">
    <property type="protein sequence ID" value="KJX92877.1"/>
    <property type="molecule type" value="Genomic_DNA"/>
</dbReference>
<protein>
    <submittedName>
        <fullName evidence="1">Uncharacterized protein</fullName>
    </submittedName>
</protein>
<dbReference type="AlphaFoldDB" id="A0A0F4G769"/>
<name>A0A0F4G769_9PEZI</name>
<gene>
    <name evidence="1" type="ORF">TI39_contig5817g00026</name>
</gene>
<sequence>MRVDQPSTPPSRSIEMSTCPSSELLYIPYLIASSYGLPASHLSLLTTSLIFYFHYNHDLSWLSILRNPRLWLTLPAADTTILLWMLYMSKHGFFANKSIVDSPSARKPKMEETPQEFSGQTSCPTTVMSHFNTQFRTQFHGSEPQVFGFPSSGGILTTRFDLAVAGFFDLFGWKSSSEQRIRMKKMHSAIVCGCSKWKGRKSEYDFVMKKIRIERSTEEEKARMQRKAFIGWPGRK</sequence>
<evidence type="ECO:0000313" key="2">
    <source>
        <dbReference type="Proteomes" id="UP000033647"/>
    </source>
</evidence>
<dbReference type="OrthoDB" id="10275608at2759"/>
<comment type="caution">
    <text evidence="1">The sequence shown here is derived from an EMBL/GenBank/DDBJ whole genome shotgun (WGS) entry which is preliminary data.</text>
</comment>
<keyword evidence="2" id="KW-1185">Reference proteome</keyword>
<organism evidence="1 2">
    <name type="scientific">Zymoseptoria brevis</name>
    <dbReference type="NCBI Taxonomy" id="1047168"/>
    <lineage>
        <taxon>Eukaryota</taxon>
        <taxon>Fungi</taxon>
        <taxon>Dikarya</taxon>
        <taxon>Ascomycota</taxon>
        <taxon>Pezizomycotina</taxon>
        <taxon>Dothideomycetes</taxon>
        <taxon>Dothideomycetidae</taxon>
        <taxon>Mycosphaerellales</taxon>
        <taxon>Mycosphaerellaceae</taxon>
        <taxon>Zymoseptoria</taxon>
    </lineage>
</organism>
<accession>A0A0F4G769</accession>
<reference evidence="1 2" key="1">
    <citation type="submission" date="2015-03" db="EMBL/GenBank/DDBJ databases">
        <title>RNA-seq based gene annotation and comparative genomics of four Zymoseptoria species reveal species-specific pathogenicity related genes and transposable element activity.</title>
        <authorList>
            <person name="Grandaubert J."/>
            <person name="Bhattacharyya A."/>
            <person name="Stukenbrock E.H."/>
        </authorList>
    </citation>
    <scope>NUCLEOTIDE SEQUENCE [LARGE SCALE GENOMIC DNA]</scope>
    <source>
        <strain evidence="1 2">Zb18110</strain>
    </source>
</reference>
<proteinExistence type="predicted"/>
<dbReference type="Proteomes" id="UP000033647">
    <property type="component" value="Unassembled WGS sequence"/>
</dbReference>